<dbReference type="EMBL" id="CADCTI010000002">
    <property type="protein sequence ID" value="CAA9209467.1"/>
    <property type="molecule type" value="Genomic_DNA"/>
</dbReference>
<dbReference type="GO" id="GO:0016787">
    <property type="term" value="F:hydrolase activity"/>
    <property type="evidence" value="ECO:0007669"/>
    <property type="project" value="UniProtKB-KW"/>
</dbReference>
<dbReference type="PRINTS" id="PR00111">
    <property type="entry name" value="ABHYDROLASE"/>
</dbReference>
<protein>
    <submittedName>
        <fullName evidence="2">Hydrolase, alpha/beta fold family</fullName>
    </submittedName>
</protein>
<sequence length="276" mass="29038">MTSVTAGNMLTSMASVTYGELSVHGNSVRYVEAGARPDEPDRPVLVLVHGIASRAAQWEQVMAVLGETVHVIAPDLLGHGESAKPRGDYSLGAHACGIRDLLSALGHDRVSLVGHSLGGGIAMQFAYQFPERVERLALVCSGGLGSEVSVFLRAATLPGSELVLPLLAGSWVRRAAARGHALLGRTGLTLPRGLEECLTGFGSLGDPGTRSAFVHTARSVLDPAGQRVDARDRLYLAADMPLLVVWGRKDAIIPVAHGEALAESVPGTRLEVFEQS</sequence>
<keyword evidence="2" id="KW-0378">Hydrolase</keyword>
<name>A0A6J4GZV5_9ACTN</name>
<reference evidence="2" key="1">
    <citation type="submission" date="2020-02" db="EMBL/GenBank/DDBJ databases">
        <authorList>
            <person name="Meier V. D."/>
        </authorList>
    </citation>
    <scope>NUCLEOTIDE SEQUENCE</scope>
    <source>
        <strain evidence="2">AVDCRST_MAG57</strain>
    </source>
</reference>
<dbReference type="PANTHER" id="PTHR46438:SF11">
    <property type="entry name" value="LIPASE-RELATED"/>
    <property type="match status" value="1"/>
</dbReference>
<evidence type="ECO:0000313" key="2">
    <source>
        <dbReference type="EMBL" id="CAA9209467.1"/>
    </source>
</evidence>
<dbReference type="AlphaFoldDB" id="A0A6J4GZV5"/>
<dbReference type="InterPro" id="IPR029058">
    <property type="entry name" value="AB_hydrolase_fold"/>
</dbReference>
<accession>A0A6J4GZV5</accession>
<dbReference type="SUPFAM" id="SSF53474">
    <property type="entry name" value="alpha/beta-Hydrolases"/>
    <property type="match status" value="1"/>
</dbReference>
<dbReference type="InterPro" id="IPR000073">
    <property type="entry name" value="AB_hydrolase_1"/>
</dbReference>
<dbReference type="PANTHER" id="PTHR46438">
    <property type="entry name" value="ALPHA/BETA-HYDROLASES SUPERFAMILY PROTEIN"/>
    <property type="match status" value="1"/>
</dbReference>
<organism evidence="2">
    <name type="scientific">uncultured Blastococcus sp</name>
    <dbReference type="NCBI Taxonomy" id="217144"/>
    <lineage>
        <taxon>Bacteria</taxon>
        <taxon>Bacillati</taxon>
        <taxon>Actinomycetota</taxon>
        <taxon>Actinomycetes</taxon>
        <taxon>Geodermatophilales</taxon>
        <taxon>Geodermatophilaceae</taxon>
        <taxon>Blastococcus</taxon>
        <taxon>environmental samples</taxon>
    </lineage>
</organism>
<evidence type="ECO:0000259" key="1">
    <source>
        <dbReference type="Pfam" id="PF00561"/>
    </source>
</evidence>
<dbReference type="Pfam" id="PF00561">
    <property type="entry name" value="Abhydrolase_1"/>
    <property type="match status" value="1"/>
</dbReference>
<feature type="non-terminal residue" evidence="2">
    <location>
        <position position="276"/>
    </location>
</feature>
<dbReference type="Gene3D" id="3.40.50.1820">
    <property type="entry name" value="alpha/beta hydrolase"/>
    <property type="match status" value="1"/>
</dbReference>
<feature type="domain" description="AB hydrolase-1" evidence="1">
    <location>
        <begin position="43"/>
        <end position="146"/>
    </location>
</feature>
<gene>
    <name evidence="2" type="ORF">AVDCRST_MAG57-16</name>
</gene>
<proteinExistence type="predicted"/>